<protein>
    <submittedName>
        <fullName evidence="1">Uncharacterized protein</fullName>
    </submittedName>
</protein>
<dbReference type="AlphaFoldDB" id="A0A9J6A7H2"/>
<reference evidence="1 2" key="1">
    <citation type="submission" date="2020-09" db="EMBL/GenBank/DDBJ databases">
        <title>De no assembly of potato wild relative species, Solanum commersonii.</title>
        <authorList>
            <person name="Cho K."/>
        </authorList>
    </citation>
    <scope>NUCLEOTIDE SEQUENCE [LARGE SCALE GENOMIC DNA]</scope>
    <source>
        <strain evidence="1">LZ3.2</strain>
        <tissue evidence="1">Leaf</tissue>
    </source>
</reference>
<accession>A0A9J6A7H2</accession>
<gene>
    <name evidence="1" type="ORF">H5410_005751</name>
</gene>
<name>A0A9J6A7H2_SOLCO</name>
<evidence type="ECO:0000313" key="1">
    <source>
        <dbReference type="EMBL" id="KAG5620533.1"/>
    </source>
</evidence>
<keyword evidence="2" id="KW-1185">Reference proteome</keyword>
<proteinExistence type="predicted"/>
<comment type="caution">
    <text evidence="1">The sequence shown here is derived from an EMBL/GenBank/DDBJ whole genome shotgun (WGS) entry which is preliminary data.</text>
</comment>
<dbReference type="Proteomes" id="UP000824120">
    <property type="component" value="Chromosome 2"/>
</dbReference>
<sequence>MVNRVVFDTASQKIGRELGLVFESVNEFRSVVTKYVVVEHVAIEIDTIQFTNVILLIRTSFVIASSFLATTVKG</sequence>
<dbReference type="EMBL" id="JACXVP010000002">
    <property type="protein sequence ID" value="KAG5620533.1"/>
    <property type="molecule type" value="Genomic_DNA"/>
</dbReference>
<evidence type="ECO:0000313" key="2">
    <source>
        <dbReference type="Proteomes" id="UP000824120"/>
    </source>
</evidence>
<organism evidence="1 2">
    <name type="scientific">Solanum commersonii</name>
    <name type="common">Commerson's wild potato</name>
    <name type="synonym">Commerson's nightshade</name>
    <dbReference type="NCBI Taxonomy" id="4109"/>
    <lineage>
        <taxon>Eukaryota</taxon>
        <taxon>Viridiplantae</taxon>
        <taxon>Streptophyta</taxon>
        <taxon>Embryophyta</taxon>
        <taxon>Tracheophyta</taxon>
        <taxon>Spermatophyta</taxon>
        <taxon>Magnoliopsida</taxon>
        <taxon>eudicotyledons</taxon>
        <taxon>Gunneridae</taxon>
        <taxon>Pentapetalae</taxon>
        <taxon>asterids</taxon>
        <taxon>lamiids</taxon>
        <taxon>Solanales</taxon>
        <taxon>Solanaceae</taxon>
        <taxon>Solanoideae</taxon>
        <taxon>Solaneae</taxon>
        <taxon>Solanum</taxon>
    </lineage>
</organism>